<protein>
    <recommendedName>
        <fullName evidence="3">Prolyl 4-hydroxylase alpha subunit Fe(2+) 2OG dioxygenase domain-containing protein</fullName>
    </recommendedName>
</protein>
<evidence type="ECO:0008006" key="3">
    <source>
        <dbReference type="Google" id="ProtNLM"/>
    </source>
</evidence>
<accession>A0ABW9HV52</accession>
<keyword evidence="2" id="KW-1185">Reference proteome</keyword>
<dbReference type="Proteomes" id="UP001631957">
    <property type="component" value="Unassembled WGS sequence"/>
</dbReference>
<sequence length="203" mass="22529">MQSEATWNGATYDVSGGAVLGHEPLRWLATGRVAVVCLRGLLDPGSMTDRAVEDLPSRVRAALRRTFGLTALEPASGPYGEAVLRLHSDGARDPLHHDRLPHDATLSCVISLQECDWGGELVTYRKPWEPSDERWKLPDGPGYRGEVVASAPRHVFRPRTRDVYLINPAYYHETEKAHGATRTTLGFFIGFTDDTLRHALTWG</sequence>
<organism evidence="1 2">
    <name type="scientific">Streptomyces niveiscabiei</name>
    <dbReference type="NCBI Taxonomy" id="164115"/>
    <lineage>
        <taxon>Bacteria</taxon>
        <taxon>Bacillati</taxon>
        <taxon>Actinomycetota</taxon>
        <taxon>Actinomycetes</taxon>
        <taxon>Kitasatosporales</taxon>
        <taxon>Streptomycetaceae</taxon>
        <taxon>Streptomyces</taxon>
    </lineage>
</organism>
<evidence type="ECO:0000313" key="1">
    <source>
        <dbReference type="EMBL" id="MFM9611984.1"/>
    </source>
</evidence>
<evidence type="ECO:0000313" key="2">
    <source>
        <dbReference type="Proteomes" id="UP001631957"/>
    </source>
</evidence>
<dbReference type="RefSeq" id="WP_109361786.1">
    <property type="nucleotide sequence ID" value="NZ_JBJVNI010000013.1"/>
</dbReference>
<gene>
    <name evidence="1" type="ORF">ACKI18_25130</name>
</gene>
<reference evidence="1 2" key="1">
    <citation type="submission" date="2024-12" db="EMBL/GenBank/DDBJ databases">
        <title>Forecasting of Potato common scab and diversities of Pathogenic streptomyces spp. in china.</title>
        <authorList>
            <person name="Handique U."/>
            <person name="Wu J."/>
        </authorList>
    </citation>
    <scope>NUCLEOTIDE SEQUENCE [LARGE SCALE GENOMIC DNA]</scope>
    <source>
        <strain evidence="1 2">ZRIMU1530</strain>
    </source>
</reference>
<name>A0ABW9HV52_9ACTN</name>
<comment type="caution">
    <text evidence="1">The sequence shown here is derived from an EMBL/GenBank/DDBJ whole genome shotgun (WGS) entry which is preliminary data.</text>
</comment>
<dbReference type="EMBL" id="JBJVNI010000013">
    <property type="protein sequence ID" value="MFM9611984.1"/>
    <property type="molecule type" value="Genomic_DNA"/>
</dbReference>
<proteinExistence type="predicted"/>